<reference evidence="2 3" key="1">
    <citation type="submission" date="2020-08" db="EMBL/GenBank/DDBJ databases">
        <title>Genomic Encyclopedia of Type Strains, Phase IV (KMG-IV): sequencing the most valuable type-strain genomes for metagenomic binning, comparative biology and taxonomic classification.</title>
        <authorList>
            <person name="Goeker M."/>
        </authorList>
    </citation>
    <scope>NUCLEOTIDE SEQUENCE [LARGE SCALE GENOMIC DNA]</scope>
    <source>
        <strain evidence="2 3">DSM 26385</strain>
    </source>
</reference>
<accession>A0A7W6P175</accession>
<dbReference type="SUPFAM" id="SSF56281">
    <property type="entry name" value="Metallo-hydrolase/oxidoreductase"/>
    <property type="match status" value="1"/>
</dbReference>
<dbReference type="InterPro" id="IPR001279">
    <property type="entry name" value="Metallo-B-lactamas"/>
</dbReference>
<name>A0A7W6P175_9HYPH</name>
<dbReference type="Gene3D" id="3.60.15.10">
    <property type="entry name" value="Ribonuclease Z/Hydroxyacylglutathione hydrolase-like"/>
    <property type="match status" value="1"/>
</dbReference>
<keyword evidence="2" id="KW-0540">Nuclease</keyword>
<dbReference type="EMBL" id="JACIDU010000009">
    <property type="protein sequence ID" value="MBB4104044.1"/>
    <property type="molecule type" value="Genomic_DNA"/>
</dbReference>
<dbReference type="Pfam" id="PF00753">
    <property type="entry name" value="Lactamase_B"/>
    <property type="match status" value="1"/>
</dbReference>
<evidence type="ECO:0000313" key="3">
    <source>
        <dbReference type="Proteomes" id="UP000584824"/>
    </source>
</evidence>
<keyword evidence="2" id="KW-0378">Hydrolase</keyword>
<dbReference type="PANTHER" id="PTHR11203">
    <property type="entry name" value="CLEAVAGE AND POLYADENYLATION SPECIFICITY FACTOR FAMILY MEMBER"/>
    <property type="match status" value="1"/>
</dbReference>
<proteinExistence type="predicted"/>
<protein>
    <submittedName>
        <fullName evidence="2">Cft2 family RNA processing exonuclease</fullName>
    </submittedName>
</protein>
<sequence>MQRVTAISGVGVKGPACFLYEAAGLRLLLDLGRGPDGDNLPVIDGLGRIDAILFSHGHVDHTGGLVLWEALGRPPLYATRPTIALSNHAELKTATPLEECERIYGITLETGPCGHAPGAVWMRLGGKDGLVYSGDVSLESTLFRSSLPPRAKALIFDASYGVANIPLSEQIAKIDRILDAEPILFPCPAGGRGLEMARHFLEKGLPVSLCPSHRQVAETLLSHESWLTAGGCAILDDLLSKGGHLETDSPLEGVMIAAGPNAERGAAKAIAERLIATKSGQIVFTGHIAGGQPSEAMVRNGTARFLRWNVHPRLGEQRRLLEAVAPQQALAAFCHPQALAELRAETGWPIAPGTVMEW</sequence>
<dbReference type="InterPro" id="IPR036866">
    <property type="entry name" value="RibonucZ/Hydroxyglut_hydro"/>
</dbReference>
<evidence type="ECO:0000313" key="2">
    <source>
        <dbReference type="EMBL" id="MBB4104044.1"/>
    </source>
</evidence>
<feature type="domain" description="Metallo-beta-lactamase" evidence="1">
    <location>
        <begin position="14"/>
        <end position="165"/>
    </location>
</feature>
<dbReference type="RefSeq" id="WP_183793129.1">
    <property type="nucleotide sequence ID" value="NZ_JACIDU010000009.1"/>
</dbReference>
<dbReference type="SMART" id="SM00849">
    <property type="entry name" value="Lactamase_B"/>
    <property type="match status" value="1"/>
</dbReference>
<keyword evidence="3" id="KW-1185">Reference proteome</keyword>
<dbReference type="GO" id="GO:0004521">
    <property type="term" value="F:RNA endonuclease activity"/>
    <property type="evidence" value="ECO:0007669"/>
    <property type="project" value="TreeGrafter"/>
</dbReference>
<keyword evidence="2" id="KW-0269">Exonuclease</keyword>
<dbReference type="InterPro" id="IPR050698">
    <property type="entry name" value="MBL"/>
</dbReference>
<dbReference type="Proteomes" id="UP000584824">
    <property type="component" value="Unassembled WGS sequence"/>
</dbReference>
<dbReference type="PANTHER" id="PTHR11203:SF37">
    <property type="entry name" value="INTEGRATOR COMPLEX SUBUNIT 11"/>
    <property type="match status" value="1"/>
</dbReference>
<organism evidence="2 3">
    <name type="scientific">Allorhizobium borbori</name>
    <dbReference type="NCBI Taxonomy" id="485907"/>
    <lineage>
        <taxon>Bacteria</taxon>
        <taxon>Pseudomonadati</taxon>
        <taxon>Pseudomonadota</taxon>
        <taxon>Alphaproteobacteria</taxon>
        <taxon>Hyphomicrobiales</taxon>
        <taxon>Rhizobiaceae</taxon>
        <taxon>Rhizobium/Agrobacterium group</taxon>
        <taxon>Allorhizobium</taxon>
    </lineage>
</organism>
<comment type="caution">
    <text evidence="2">The sequence shown here is derived from an EMBL/GenBank/DDBJ whole genome shotgun (WGS) entry which is preliminary data.</text>
</comment>
<dbReference type="GO" id="GO:0004527">
    <property type="term" value="F:exonuclease activity"/>
    <property type="evidence" value="ECO:0007669"/>
    <property type="project" value="UniProtKB-KW"/>
</dbReference>
<gene>
    <name evidence="2" type="ORF">GGQ66_002612</name>
</gene>
<evidence type="ECO:0000259" key="1">
    <source>
        <dbReference type="SMART" id="SM00849"/>
    </source>
</evidence>
<dbReference type="AlphaFoldDB" id="A0A7W6P175"/>